<dbReference type="AlphaFoldDB" id="H8H1E1"/>
<proteinExistence type="predicted"/>
<protein>
    <submittedName>
        <fullName evidence="1">Uncharacterized protein</fullName>
    </submittedName>
</protein>
<sequence>MPLEEFMGLPSAGAAPVMVKNLDAQGQVTGLAIRVEGVFASRVLNALVELTQSEGSVEVDHPYFQGWLVEEGLWVITRPGNAGWVKLREDGRVLEVEDGFGVQLFRVPLHESAQVLNPYGLSTEIEQVARSLRQEVTGERVCRKCGCTPSWGCEDGCAWAEADLCTGCETVRL</sequence>
<keyword evidence="1" id="KW-0614">Plasmid</keyword>
<name>H8H1E1_DEIGI</name>
<dbReference type="OrthoDB" id="1551421at2"/>
<dbReference type="Proteomes" id="UP000007575">
    <property type="component" value="Plasmid P2"/>
</dbReference>
<organism evidence="1 2">
    <name type="scientific">Deinococcus gobiensis (strain DSM 21396 / JCM 16679 / CGMCC 1.7299 / I-0)</name>
    <dbReference type="NCBI Taxonomy" id="745776"/>
    <lineage>
        <taxon>Bacteria</taxon>
        <taxon>Thermotogati</taxon>
        <taxon>Deinococcota</taxon>
        <taxon>Deinococci</taxon>
        <taxon>Deinococcales</taxon>
        <taxon>Deinococcaceae</taxon>
        <taxon>Deinococcus</taxon>
    </lineage>
</organism>
<dbReference type="RefSeq" id="WP_014686434.1">
    <property type="nucleotide sequence ID" value="NC_017791.1"/>
</dbReference>
<dbReference type="KEGG" id="dgo:DGo_PB0069"/>
<evidence type="ECO:0000313" key="1">
    <source>
        <dbReference type="EMBL" id="AFD27338.1"/>
    </source>
</evidence>
<dbReference type="PATRIC" id="fig|745776.4.peg.3472"/>
<keyword evidence="2" id="KW-1185">Reference proteome</keyword>
<dbReference type="EMBL" id="CP002193">
    <property type="protein sequence ID" value="AFD27338.1"/>
    <property type="molecule type" value="Genomic_DNA"/>
</dbReference>
<evidence type="ECO:0000313" key="2">
    <source>
        <dbReference type="Proteomes" id="UP000007575"/>
    </source>
</evidence>
<gene>
    <name evidence="1" type="ordered locus">DGo_PB0069</name>
</gene>
<reference evidence="1 2" key="1">
    <citation type="journal article" date="2012" name="PLoS ONE">
        <title>Genome sequence and transcriptome analysis of the radioresistant bacterium Deinococcus gobiensis: insights into the extreme environmental adaptations.</title>
        <authorList>
            <person name="Yuan M."/>
            <person name="Chen M."/>
            <person name="Zhang W."/>
            <person name="Lu W."/>
            <person name="Wang J."/>
            <person name="Yang M."/>
            <person name="Zhao P."/>
            <person name="Tang R."/>
            <person name="Li X."/>
            <person name="Hao Y."/>
            <person name="Zhou Z."/>
            <person name="Zhan Y."/>
            <person name="Yu H."/>
            <person name="Teng C."/>
            <person name="Yan Y."/>
            <person name="Ping S."/>
            <person name="Wang Y."/>
            <person name="Lin M."/>
        </authorList>
    </citation>
    <scope>NUCLEOTIDE SEQUENCE [LARGE SCALE GENOMIC DNA]</scope>
    <source>
        <strain evidence="2">DSM 21396 / JCM 16679 / CGMCC 1.7299 / I-0</strain>
        <plasmid evidence="1">P2</plasmid>
    </source>
</reference>
<dbReference type="HOGENOM" id="CLU_1591813_0_0_0"/>
<accession>H8H1E1</accession>
<geneLocation type="plasmid" evidence="1 2">
    <name>P2</name>
</geneLocation>